<evidence type="ECO:0000259" key="6">
    <source>
        <dbReference type="PROSITE" id="PS51352"/>
    </source>
</evidence>
<dbReference type="SUPFAM" id="SSF52833">
    <property type="entry name" value="Thioredoxin-like"/>
    <property type="match status" value="1"/>
</dbReference>
<evidence type="ECO:0000256" key="4">
    <source>
        <dbReference type="ARBA" id="ARBA00023284"/>
    </source>
</evidence>
<dbReference type="InterPro" id="IPR036249">
    <property type="entry name" value="Thioredoxin-like_sf"/>
</dbReference>
<keyword evidence="4" id="KW-0676">Redox-active center</keyword>
<evidence type="ECO:0000256" key="2">
    <source>
        <dbReference type="ARBA" id="ARBA00022862"/>
    </source>
</evidence>
<dbReference type="AlphaFoldDB" id="A0A2T9WV08"/>
<dbReference type="InterPro" id="IPR000866">
    <property type="entry name" value="AhpC/TSA"/>
</dbReference>
<dbReference type="PANTHER" id="PTHR10681">
    <property type="entry name" value="THIOREDOXIN PEROXIDASE"/>
    <property type="match status" value="1"/>
</dbReference>
<dbReference type="GO" id="GO:0005829">
    <property type="term" value="C:cytosol"/>
    <property type="evidence" value="ECO:0007669"/>
    <property type="project" value="TreeGrafter"/>
</dbReference>
<comment type="caution">
    <text evidence="7">The sequence shown here is derived from an EMBL/GenBank/DDBJ whole genome shotgun (WGS) entry which is preliminary data.</text>
</comment>
<proteinExistence type="predicted"/>
<dbReference type="GO" id="GO:0045454">
    <property type="term" value="P:cell redox homeostasis"/>
    <property type="evidence" value="ECO:0007669"/>
    <property type="project" value="TreeGrafter"/>
</dbReference>
<organism evidence="7 8">
    <name type="scientific">Nanobsidianus stetteri</name>
    <dbReference type="NCBI Taxonomy" id="1294122"/>
    <lineage>
        <taxon>Archaea</taxon>
        <taxon>Nanobdellota</taxon>
        <taxon>Candidatus Nanoarchaeia</taxon>
        <taxon>Nanoarchaeales</taxon>
        <taxon>Nanopusillaceae</taxon>
        <taxon>Candidatus Nanobsidianus</taxon>
    </lineage>
</organism>
<dbReference type="Pfam" id="PF00578">
    <property type="entry name" value="AhpC-TSA"/>
    <property type="match status" value="1"/>
</dbReference>
<keyword evidence="2" id="KW-0049">Antioxidant</keyword>
<dbReference type="GO" id="GO:0033554">
    <property type="term" value="P:cellular response to stress"/>
    <property type="evidence" value="ECO:0007669"/>
    <property type="project" value="TreeGrafter"/>
</dbReference>
<keyword evidence="3" id="KW-0560">Oxidoreductase</keyword>
<dbReference type="CDD" id="cd03015">
    <property type="entry name" value="PRX_Typ2cys"/>
    <property type="match status" value="1"/>
</dbReference>
<keyword evidence="1" id="KW-0575">Peroxidase</keyword>
<dbReference type="PIRSF" id="PIRSF000239">
    <property type="entry name" value="AHPC"/>
    <property type="match status" value="1"/>
</dbReference>
<dbReference type="GO" id="GO:0042744">
    <property type="term" value="P:hydrogen peroxide catabolic process"/>
    <property type="evidence" value="ECO:0007669"/>
    <property type="project" value="TreeGrafter"/>
</dbReference>
<sequence>MEDYIDVEEFRILGVGDKVPEFVIKVYDTVEKKFKEINIYKDILSKGKFLVLFYYPADFTFVCPTELEDLAEKYDQIKKEGAEVIAMSTDTVYTHLAWHATEKLLENVKFPMGEDHTGTIAKMFNIYDYKSGVAYRATIIIDPDGTVVGMEINNTDVGRDADELLRKIKAFKYVREHPGEVCPAKWGKDVNITLKPGENLVGKVYEYYKKGK</sequence>
<evidence type="ECO:0000256" key="3">
    <source>
        <dbReference type="ARBA" id="ARBA00023002"/>
    </source>
</evidence>
<dbReference type="Gene3D" id="3.40.30.10">
    <property type="entry name" value="Glutaredoxin"/>
    <property type="match status" value="1"/>
</dbReference>
<dbReference type="InterPro" id="IPR050217">
    <property type="entry name" value="Peroxiredoxin"/>
</dbReference>
<dbReference type="GO" id="GO:0006979">
    <property type="term" value="P:response to oxidative stress"/>
    <property type="evidence" value="ECO:0007669"/>
    <property type="project" value="TreeGrafter"/>
</dbReference>
<reference evidence="7 8" key="1">
    <citation type="journal article" date="2015" name="Appl. Environ. Microbiol.">
        <title>Nanoarchaeota, Their Sulfolobales Host, and Nanoarchaeota Virus Distribution across Yellowstone National Park Hot Springs.</title>
        <authorList>
            <person name="Munson-McGee J.H."/>
            <person name="Field E.K."/>
            <person name="Bateson M."/>
            <person name="Rooney C."/>
            <person name="Stepanauskas R."/>
            <person name="Young M.J."/>
        </authorList>
    </citation>
    <scope>NUCLEOTIDE SEQUENCE [LARGE SCALE GENOMIC DNA]</scope>
    <source>
        <strain evidence="7">SCGC AB-777_O03</strain>
    </source>
</reference>
<protein>
    <submittedName>
        <fullName evidence="7">Peroxiredoxin</fullName>
    </submittedName>
</protein>
<accession>A0A2T9WV08</accession>
<evidence type="ECO:0000256" key="1">
    <source>
        <dbReference type="ARBA" id="ARBA00022559"/>
    </source>
</evidence>
<dbReference type="Proteomes" id="UP000245908">
    <property type="component" value="Unassembled WGS sequence"/>
</dbReference>
<dbReference type="PANTHER" id="PTHR10681:SF121">
    <property type="entry name" value="ALKYL HYDROPEROXIDE REDUCTASE C"/>
    <property type="match status" value="1"/>
</dbReference>
<evidence type="ECO:0000313" key="8">
    <source>
        <dbReference type="Proteomes" id="UP000245908"/>
    </source>
</evidence>
<gene>
    <name evidence="7" type="ORF">DDW05_00410</name>
</gene>
<dbReference type="EMBL" id="QEFH01000002">
    <property type="protein sequence ID" value="PVU71651.1"/>
    <property type="molecule type" value="Genomic_DNA"/>
</dbReference>
<feature type="active site" description="Cysteine sulfenic acid (-SOH) intermediate; for peroxidase activity" evidence="5">
    <location>
        <position position="63"/>
    </location>
</feature>
<evidence type="ECO:0000313" key="7">
    <source>
        <dbReference type="EMBL" id="PVU71651.1"/>
    </source>
</evidence>
<name>A0A2T9WV08_NANST</name>
<dbReference type="InterPro" id="IPR013766">
    <property type="entry name" value="Thioredoxin_domain"/>
</dbReference>
<evidence type="ECO:0000256" key="5">
    <source>
        <dbReference type="PIRSR" id="PIRSR000239-1"/>
    </source>
</evidence>
<feature type="domain" description="Thioredoxin" evidence="6">
    <location>
        <begin position="13"/>
        <end position="173"/>
    </location>
</feature>
<dbReference type="PROSITE" id="PS51352">
    <property type="entry name" value="THIOREDOXIN_2"/>
    <property type="match status" value="1"/>
</dbReference>
<dbReference type="InterPro" id="IPR024706">
    <property type="entry name" value="Peroxiredoxin_AhpC-typ"/>
</dbReference>
<dbReference type="GO" id="GO:0008379">
    <property type="term" value="F:thioredoxin peroxidase activity"/>
    <property type="evidence" value="ECO:0007669"/>
    <property type="project" value="TreeGrafter"/>
</dbReference>